<dbReference type="InterPro" id="IPR001283">
    <property type="entry name" value="CRISP-related"/>
</dbReference>
<dbReference type="Pfam" id="PF00188">
    <property type="entry name" value="CAP"/>
    <property type="match status" value="1"/>
</dbReference>
<gene>
    <name evidence="2" type="ORF">RRG08_032346</name>
</gene>
<evidence type="ECO:0000313" key="3">
    <source>
        <dbReference type="Proteomes" id="UP001283361"/>
    </source>
</evidence>
<proteinExistence type="predicted"/>
<reference evidence="2" key="1">
    <citation type="journal article" date="2023" name="G3 (Bethesda)">
        <title>A reference genome for the long-term kleptoplast-retaining sea slug Elysia crispata morphotype clarki.</title>
        <authorList>
            <person name="Eastman K.E."/>
            <person name="Pendleton A.L."/>
            <person name="Shaikh M.A."/>
            <person name="Suttiyut T."/>
            <person name="Ogas R."/>
            <person name="Tomko P."/>
            <person name="Gavelis G."/>
            <person name="Widhalm J.R."/>
            <person name="Wisecaver J.H."/>
        </authorList>
    </citation>
    <scope>NUCLEOTIDE SEQUENCE</scope>
    <source>
        <strain evidence="2">ECLA1</strain>
    </source>
</reference>
<evidence type="ECO:0000259" key="1">
    <source>
        <dbReference type="SMART" id="SM00198"/>
    </source>
</evidence>
<dbReference type="InterPro" id="IPR014044">
    <property type="entry name" value="CAP_dom"/>
</dbReference>
<dbReference type="SMART" id="SM00198">
    <property type="entry name" value="SCP"/>
    <property type="match status" value="1"/>
</dbReference>
<comment type="caution">
    <text evidence="2">The sequence shown here is derived from an EMBL/GenBank/DDBJ whole genome shotgun (WGS) entry which is preliminary data.</text>
</comment>
<accession>A0AAE1A2M2</accession>
<keyword evidence="3" id="KW-1185">Reference proteome</keyword>
<name>A0AAE1A2M2_9GAST</name>
<dbReference type="CDD" id="cd05380">
    <property type="entry name" value="CAP_euk"/>
    <property type="match status" value="1"/>
</dbReference>
<dbReference type="Gene3D" id="3.40.33.10">
    <property type="entry name" value="CAP"/>
    <property type="match status" value="1"/>
</dbReference>
<dbReference type="EMBL" id="JAWDGP010002753">
    <property type="protein sequence ID" value="KAK3780234.1"/>
    <property type="molecule type" value="Genomic_DNA"/>
</dbReference>
<dbReference type="SUPFAM" id="SSF55797">
    <property type="entry name" value="PR-1-like"/>
    <property type="match status" value="1"/>
</dbReference>
<evidence type="ECO:0000313" key="2">
    <source>
        <dbReference type="EMBL" id="KAK3780234.1"/>
    </source>
</evidence>
<dbReference type="Proteomes" id="UP001283361">
    <property type="component" value="Unassembled WGS sequence"/>
</dbReference>
<feature type="domain" description="SCP" evidence="1">
    <location>
        <begin position="93"/>
        <end position="233"/>
    </location>
</feature>
<dbReference type="PRINTS" id="PR00837">
    <property type="entry name" value="V5TPXLIKE"/>
</dbReference>
<organism evidence="2 3">
    <name type="scientific">Elysia crispata</name>
    <name type="common">lettuce slug</name>
    <dbReference type="NCBI Taxonomy" id="231223"/>
    <lineage>
        <taxon>Eukaryota</taxon>
        <taxon>Metazoa</taxon>
        <taxon>Spiralia</taxon>
        <taxon>Lophotrochozoa</taxon>
        <taxon>Mollusca</taxon>
        <taxon>Gastropoda</taxon>
        <taxon>Heterobranchia</taxon>
        <taxon>Euthyneura</taxon>
        <taxon>Panpulmonata</taxon>
        <taxon>Sacoglossa</taxon>
        <taxon>Placobranchoidea</taxon>
        <taxon>Plakobranchidae</taxon>
        <taxon>Elysia</taxon>
    </lineage>
</organism>
<dbReference type="InterPro" id="IPR035940">
    <property type="entry name" value="CAP_sf"/>
</dbReference>
<dbReference type="AlphaFoldDB" id="A0AAE1A2M2"/>
<sequence length="253" mass="27969">MLTFPSLPRERGEAVRCDLRVKSSSTASVCRLIEWDTPLPTQCLESRSLPDTCTVPKRQILTGSQSRNMLTQLLVVCLAVSCACALVNSLTEADKTLILKEHNDVREEQPAKHMPSLIWSIKLAYLAQQWTDKCDYGHQDGKPWGENIGLMDDARNNAGTIAHVIGQWAAQSHYNTVGNFKCCGPNTSSCCDFTQMIWADTTMVGCGVSNCPNLGSGAAYFACYYYPKGNSFKKACGPKGNRCIRKVKPYVRE</sequence>
<dbReference type="PANTHER" id="PTHR10334">
    <property type="entry name" value="CYSTEINE-RICH SECRETORY PROTEIN-RELATED"/>
    <property type="match status" value="1"/>
</dbReference>
<protein>
    <recommendedName>
        <fullName evidence="1">SCP domain-containing protein</fullName>
    </recommendedName>
</protein>